<dbReference type="InterPro" id="IPR051429">
    <property type="entry name" value="Encapsulin_nc"/>
</dbReference>
<dbReference type="Gene3D" id="3.30.2400.30">
    <property type="match status" value="1"/>
</dbReference>
<organism evidence="7 8">
    <name type="scientific">Acidilobus saccharovorans (strain DSM 16705 / JCM 18335 / VKM B-2471 / 345-15)</name>
    <dbReference type="NCBI Taxonomy" id="666510"/>
    <lineage>
        <taxon>Archaea</taxon>
        <taxon>Thermoproteota</taxon>
        <taxon>Thermoprotei</taxon>
        <taxon>Acidilobales</taxon>
        <taxon>Acidilobaceae</taxon>
        <taxon>Acidilobus</taxon>
    </lineage>
</organism>
<dbReference type="PANTHER" id="PTHR37165">
    <property type="entry name" value="PEPTIDASE U56 FAMILY"/>
    <property type="match status" value="1"/>
</dbReference>
<name>D9Q1C7_ACIS3</name>
<evidence type="ECO:0000313" key="8">
    <source>
        <dbReference type="Proteomes" id="UP000000346"/>
    </source>
</evidence>
<proteinExistence type="predicted"/>
<keyword evidence="1" id="KW-0409">Iron storage</keyword>
<dbReference type="GeneID" id="9498942"/>
<gene>
    <name evidence="7" type="ordered locus">ASAC_0709</name>
</gene>
<dbReference type="OrthoDB" id="60579at2157"/>
<sequence>MLSRNPTEPSQRVEGSGVAQAVRLAIIAELDAINLYQQLADAVSDESVRKVLLDVAGEEKTHFGEFLELLRRLDPEQVKELEAGSKEVASLVSGQVKVQGDPRDPQPLGPLSGEEAESLRSAIAEALGRARALRSSLPVTVLGDGSLVAPSEAITEGDVIKASSQPVQLSRLITYFDVEQDLIDYSRRLSAPLRPASAARAASLLGLEEDALIANSLASSASVKEAGSWSSPGSFTSLLAKALEDLKVRYPSYLLIISPSTRARLASVVDPAGVDELSRASRLVDRVVVSPGVGDGVAILVPPYPDVADVVVGSDLRLDYLGPSGSSHRFAIWETAAVRVKSPQAIAVITG</sequence>
<evidence type="ECO:0000313" key="7">
    <source>
        <dbReference type="EMBL" id="ADL19115.1"/>
    </source>
</evidence>
<dbReference type="InParanoid" id="D9Q1C7"/>
<accession>D9Q1C7</accession>
<dbReference type="Pfam" id="PF04454">
    <property type="entry name" value="Linocin_M18"/>
    <property type="match status" value="1"/>
</dbReference>
<dbReference type="PANTHER" id="PTHR37165:SF1">
    <property type="entry name" value="TYPE 1 ENCAPSULIN SHELL PROTEIN"/>
    <property type="match status" value="1"/>
</dbReference>
<dbReference type="Proteomes" id="UP000000346">
    <property type="component" value="Chromosome"/>
</dbReference>
<dbReference type="GO" id="GO:0006879">
    <property type="term" value="P:intracellular iron ion homeostasis"/>
    <property type="evidence" value="ECO:0007669"/>
    <property type="project" value="UniProtKB-KW"/>
</dbReference>
<dbReference type="KEGG" id="asc:ASAC_0709"/>
<comment type="subcellular location">
    <subcellularLocation>
        <location evidence="4">Encapsulin nanocompartment</location>
    </subcellularLocation>
</comment>
<evidence type="ECO:0000256" key="3">
    <source>
        <dbReference type="ARBA" id="ARBA00023004"/>
    </source>
</evidence>
<evidence type="ECO:0000256" key="6">
    <source>
        <dbReference type="SAM" id="MobiDB-lite"/>
    </source>
</evidence>
<dbReference type="Gene3D" id="3.30.2320.10">
    <property type="entry name" value="hypothetical protein PF0899 domain"/>
    <property type="match status" value="1"/>
</dbReference>
<reference evidence="7 8" key="1">
    <citation type="journal article" date="2010" name="Appl. Environ. Microbiol.">
        <title>The genome sequence of the crenarchaeon Acidilobus saccharovorans supports a new order, Acidilobales, and suggests an important ecological role in terrestrial acidic hot springs.</title>
        <authorList>
            <person name="Mardanov A.V."/>
            <person name="Svetlitchnyi V.A."/>
            <person name="Beletsky A.V."/>
            <person name="Prokofeva M.I."/>
            <person name="Bonch-Osmolovskaya E.A."/>
            <person name="Ravin N.V."/>
            <person name="Skryabin K.G."/>
        </authorList>
    </citation>
    <scope>NUCLEOTIDE SEQUENCE [LARGE SCALE GENOMIC DNA]</scope>
    <source>
        <strain evidence="8">DSM 16705 / JCM 18335 / VKM B-2471 / 345-15</strain>
    </source>
</reference>
<evidence type="ECO:0000256" key="5">
    <source>
        <dbReference type="ARBA" id="ARBA00033787"/>
    </source>
</evidence>
<evidence type="ECO:0000256" key="1">
    <source>
        <dbReference type="ARBA" id="ARBA00022434"/>
    </source>
</evidence>
<dbReference type="EMBL" id="CP001742">
    <property type="protein sequence ID" value="ADL19115.1"/>
    <property type="molecule type" value="Genomic_DNA"/>
</dbReference>
<keyword evidence="3" id="KW-0408">Iron</keyword>
<dbReference type="HOGENOM" id="CLU_067492_0_0_2"/>
<dbReference type="GO" id="GO:0140737">
    <property type="term" value="C:encapsulin nanocompartment"/>
    <property type="evidence" value="ECO:0007669"/>
    <property type="project" value="UniProtKB-SubCell"/>
</dbReference>
<dbReference type="Gene3D" id="6.10.140.1960">
    <property type="match status" value="1"/>
</dbReference>
<evidence type="ECO:0000256" key="2">
    <source>
        <dbReference type="ARBA" id="ARBA00022723"/>
    </source>
</evidence>
<dbReference type="InterPro" id="IPR054581">
    <property type="entry name" value="EncFtn-like"/>
</dbReference>
<feature type="region of interest" description="Disordered" evidence="6">
    <location>
        <begin position="95"/>
        <end position="115"/>
    </location>
</feature>
<dbReference type="Pfam" id="PF22277">
    <property type="entry name" value="EncFtn-like"/>
    <property type="match status" value="1"/>
</dbReference>
<dbReference type="GO" id="GO:0046872">
    <property type="term" value="F:metal ion binding"/>
    <property type="evidence" value="ECO:0007669"/>
    <property type="project" value="UniProtKB-KW"/>
</dbReference>
<dbReference type="InterPro" id="IPR007544">
    <property type="entry name" value="ENCAP"/>
</dbReference>
<keyword evidence="8" id="KW-1185">Reference proteome</keyword>
<evidence type="ECO:0000256" key="4">
    <source>
        <dbReference type="ARBA" id="ARBA00033738"/>
    </source>
</evidence>
<dbReference type="eggNOG" id="arCOG05908">
    <property type="taxonomic scope" value="Archaea"/>
</dbReference>
<dbReference type="InterPro" id="IPR009078">
    <property type="entry name" value="Ferritin-like_SF"/>
</dbReference>
<dbReference type="RefSeq" id="WP_013266627.1">
    <property type="nucleotide sequence ID" value="NC_014374.1"/>
</dbReference>
<keyword evidence="2" id="KW-0479">Metal-binding</keyword>
<keyword evidence="5" id="KW-1284">Encapsulin nanocompartment</keyword>
<dbReference type="AlphaFoldDB" id="D9Q1C7"/>
<dbReference type="STRING" id="666510.ASAC_0709"/>
<protein>
    <submittedName>
        <fullName evidence="7">Linocin_M18 bacteriocin protein</fullName>
    </submittedName>
</protein>
<dbReference type="SUPFAM" id="SSF47240">
    <property type="entry name" value="Ferritin-like"/>
    <property type="match status" value="1"/>
</dbReference>